<dbReference type="Proteomes" id="UP000034098">
    <property type="component" value="Unassembled WGS sequence"/>
</dbReference>
<dbReference type="Gene3D" id="2.30.130.30">
    <property type="entry name" value="Hypothetical protein"/>
    <property type="match status" value="1"/>
</dbReference>
<reference evidence="2 3" key="1">
    <citation type="submission" date="2015-02" db="EMBL/GenBank/DDBJ databases">
        <title>Draft genome sequences of ten Microbacterium spp. with emphasis on heavy metal contaminated environments.</title>
        <authorList>
            <person name="Corretto E."/>
        </authorList>
    </citation>
    <scope>NUCLEOTIDE SEQUENCE [LARGE SCALE GENOMIC DNA]</scope>
    <source>
        <strain evidence="2 3">DSM 8608</strain>
    </source>
</reference>
<protein>
    <recommendedName>
        <fullName evidence="1">ASCH domain-containing protein</fullName>
    </recommendedName>
</protein>
<evidence type="ECO:0000259" key="1">
    <source>
        <dbReference type="Pfam" id="PF04266"/>
    </source>
</evidence>
<dbReference type="AlphaFoldDB" id="A0A0M2HGF6"/>
<feature type="domain" description="ASCH" evidence="1">
    <location>
        <begin position="12"/>
        <end position="63"/>
    </location>
</feature>
<evidence type="ECO:0000313" key="2">
    <source>
        <dbReference type="EMBL" id="KJL45764.1"/>
    </source>
</evidence>
<dbReference type="Pfam" id="PF04266">
    <property type="entry name" value="ASCH"/>
    <property type="match status" value="1"/>
</dbReference>
<comment type="caution">
    <text evidence="2">The sequence shown here is derived from an EMBL/GenBank/DDBJ whole genome shotgun (WGS) entry which is preliminary data.</text>
</comment>
<dbReference type="OrthoDB" id="5522492at2"/>
<dbReference type="SUPFAM" id="SSF88697">
    <property type="entry name" value="PUA domain-like"/>
    <property type="match status" value="1"/>
</dbReference>
<gene>
    <name evidence="2" type="ORF">RS82_00044</name>
</gene>
<dbReference type="EMBL" id="JYJA01000010">
    <property type="protein sequence ID" value="KJL45764.1"/>
    <property type="molecule type" value="Genomic_DNA"/>
</dbReference>
<evidence type="ECO:0000313" key="3">
    <source>
        <dbReference type="Proteomes" id="UP000034098"/>
    </source>
</evidence>
<accession>A0A0M2HGF6</accession>
<dbReference type="InterPro" id="IPR007374">
    <property type="entry name" value="ASCH_domain"/>
</dbReference>
<dbReference type="InterPro" id="IPR015947">
    <property type="entry name" value="PUA-like_sf"/>
</dbReference>
<organism evidence="2 3">
    <name type="scientific">Microbacterium trichothecenolyticum</name>
    <name type="common">Aureobacterium trichothecenolyticum</name>
    <dbReference type="NCBI Taxonomy" id="69370"/>
    <lineage>
        <taxon>Bacteria</taxon>
        <taxon>Bacillati</taxon>
        <taxon>Actinomycetota</taxon>
        <taxon>Actinomycetes</taxon>
        <taxon>Micrococcales</taxon>
        <taxon>Microbacteriaceae</taxon>
        <taxon>Microbacterium</taxon>
    </lineage>
</organism>
<sequence length="142" mass="15669">MGREPAERVALMAIHERYADAIMSGVKRVEFRKRRLADDIETVWVYATAPVSKVIGRFSVDDIVQGSPQDIWDRFGAVGVIERDDYFRYYDGSATAVAIVVGEAERLPDPVGLDELEPRPAVPQSFAYLPVASSPSAMLAPV</sequence>
<dbReference type="PATRIC" id="fig|69370.6.peg.43"/>
<keyword evidence="3" id="KW-1185">Reference proteome</keyword>
<name>A0A0M2HGF6_MICTR</name>
<proteinExistence type="predicted"/>